<name>A0A7W9LNJ4_9ACTN</name>
<sequence length="60" mass="6728">MYERHVLSPLRRWLIDTATPQRIAVALLVAVLLIAVSLVMLENERDRGGVSDMVEIENPG</sequence>
<dbReference type="EMBL" id="JACHMM010000001">
    <property type="protein sequence ID" value="MBB5790375.1"/>
    <property type="molecule type" value="Genomic_DNA"/>
</dbReference>
<dbReference type="AlphaFoldDB" id="A0A7W9LNJ4"/>
<keyword evidence="3" id="KW-1185">Reference proteome</keyword>
<comment type="caution">
    <text evidence="2">The sequence shown here is derived from an EMBL/GenBank/DDBJ whole genome shotgun (WGS) entry which is preliminary data.</text>
</comment>
<proteinExistence type="predicted"/>
<dbReference type="Proteomes" id="UP000542813">
    <property type="component" value="Unassembled WGS sequence"/>
</dbReference>
<keyword evidence="1" id="KW-0472">Membrane</keyword>
<organism evidence="2 3">
    <name type="scientific">Jiangella mangrovi</name>
    <dbReference type="NCBI Taxonomy" id="1524084"/>
    <lineage>
        <taxon>Bacteria</taxon>
        <taxon>Bacillati</taxon>
        <taxon>Actinomycetota</taxon>
        <taxon>Actinomycetes</taxon>
        <taxon>Jiangellales</taxon>
        <taxon>Jiangellaceae</taxon>
        <taxon>Jiangella</taxon>
    </lineage>
</organism>
<gene>
    <name evidence="2" type="ORF">HD601_004950</name>
</gene>
<keyword evidence="1" id="KW-0812">Transmembrane</keyword>
<feature type="transmembrane region" description="Helical" evidence="1">
    <location>
        <begin position="20"/>
        <end position="41"/>
    </location>
</feature>
<accession>A0A7W9LNJ4</accession>
<reference evidence="2 3" key="1">
    <citation type="submission" date="2020-08" db="EMBL/GenBank/DDBJ databases">
        <title>Sequencing the genomes of 1000 actinobacteria strains.</title>
        <authorList>
            <person name="Klenk H.-P."/>
        </authorList>
    </citation>
    <scope>NUCLEOTIDE SEQUENCE [LARGE SCALE GENOMIC DNA]</scope>
    <source>
        <strain evidence="2 3">DSM 102122</strain>
    </source>
</reference>
<protein>
    <submittedName>
        <fullName evidence="2">Uncharacterized protein</fullName>
    </submittedName>
</protein>
<evidence type="ECO:0000313" key="3">
    <source>
        <dbReference type="Proteomes" id="UP000542813"/>
    </source>
</evidence>
<keyword evidence="1" id="KW-1133">Transmembrane helix</keyword>
<evidence type="ECO:0000313" key="2">
    <source>
        <dbReference type="EMBL" id="MBB5790375.1"/>
    </source>
</evidence>
<evidence type="ECO:0000256" key="1">
    <source>
        <dbReference type="SAM" id="Phobius"/>
    </source>
</evidence>